<dbReference type="Pfam" id="PF11064">
    <property type="entry name" value="DUF2865"/>
    <property type="match status" value="1"/>
</dbReference>
<accession>A0A844QI51</accession>
<proteinExistence type="predicted"/>
<keyword evidence="1" id="KW-0175">Coiled coil</keyword>
<evidence type="ECO:0000313" key="3">
    <source>
        <dbReference type="EMBL" id="MVA97621.1"/>
    </source>
</evidence>
<dbReference type="AlphaFoldDB" id="A0A844QI51"/>
<gene>
    <name evidence="3" type="ORF">GN330_10230</name>
</gene>
<feature type="compositionally biased region" description="Basic and acidic residues" evidence="2">
    <location>
        <begin position="158"/>
        <end position="167"/>
    </location>
</feature>
<evidence type="ECO:0000256" key="2">
    <source>
        <dbReference type="SAM" id="MobiDB-lite"/>
    </source>
</evidence>
<name>A0A844QI51_9HYPH</name>
<feature type="coiled-coil region" evidence="1">
    <location>
        <begin position="63"/>
        <end position="129"/>
    </location>
</feature>
<evidence type="ECO:0000313" key="4">
    <source>
        <dbReference type="Proteomes" id="UP000463224"/>
    </source>
</evidence>
<reference evidence="3 4" key="1">
    <citation type="submission" date="2019-12" db="EMBL/GenBank/DDBJ databases">
        <title>Nitratireductor arenosus sp. nov., Isolated from sea sand, Jeju island, South Korea.</title>
        <authorList>
            <person name="Kim W."/>
        </authorList>
    </citation>
    <scope>NUCLEOTIDE SEQUENCE [LARGE SCALE GENOMIC DNA]</scope>
    <source>
        <strain evidence="3 4">CAU 1489</strain>
    </source>
</reference>
<comment type="caution">
    <text evidence="3">The sequence shown here is derived from an EMBL/GenBank/DDBJ whole genome shotgun (WGS) entry which is preliminary data.</text>
</comment>
<organism evidence="3 4">
    <name type="scientific">Nitratireductor arenosus</name>
    <dbReference type="NCBI Taxonomy" id="2682096"/>
    <lineage>
        <taxon>Bacteria</taxon>
        <taxon>Pseudomonadati</taxon>
        <taxon>Pseudomonadota</taxon>
        <taxon>Alphaproteobacteria</taxon>
        <taxon>Hyphomicrobiales</taxon>
        <taxon>Phyllobacteriaceae</taxon>
        <taxon>Nitratireductor</taxon>
    </lineage>
</organism>
<evidence type="ECO:0000256" key="1">
    <source>
        <dbReference type="SAM" id="Coils"/>
    </source>
</evidence>
<sequence length="412" mass="44689">MATTRTSMTGGWLGPIRCAVLLVAVSFGILSPGSVEAASRLCRDLEARLATLGQTRIVASPAARRYEKAIRDQRGQIAKAERQQRRAGCSGGFFRRDTGNVCQSLDNTLKRMHDNLATLERKHAGLSRSGGDTRRERRRLMASIAANDCRDQTVATRRAREDQRGRPLFEQLFGGPVDADKDKSRRRSPLDDDDRVRAVINRDGPIQIAPGVTGRFRTLCVRTCDGYYFPVSFSTPASALDRDEAACKAMCPGTEVALYLHRVPDQETDQMVSLAGAPYTELPAAFLYRRPDYERPASCGCNPARGFSVIAGEAEKPDKDAPAAAEPVLPVPLSRPDPAADPETLANQAGGLDEDMIKSLLTPAEPAPEPAGSLPGDVQDDDDRKVRVVGPVFLPDPEAAIDLTAPARTQAR</sequence>
<feature type="compositionally biased region" description="Basic and acidic residues" evidence="2">
    <location>
        <begin position="178"/>
        <end position="195"/>
    </location>
</feature>
<dbReference type="InterPro" id="IPR021293">
    <property type="entry name" value="DUF2865"/>
</dbReference>
<feature type="region of interest" description="Disordered" evidence="2">
    <location>
        <begin position="151"/>
        <end position="195"/>
    </location>
</feature>
<dbReference type="Proteomes" id="UP000463224">
    <property type="component" value="Unassembled WGS sequence"/>
</dbReference>
<feature type="region of interest" description="Disordered" evidence="2">
    <location>
        <begin position="315"/>
        <end position="387"/>
    </location>
</feature>
<keyword evidence="4" id="KW-1185">Reference proteome</keyword>
<dbReference type="EMBL" id="WPHG01000002">
    <property type="protein sequence ID" value="MVA97621.1"/>
    <property type="molecule type" value="Genomic_DNA"/>
</dbReference>
<protein>
    <submittedName>
        <fullName evidence="3">DUF2865 domain-containing protein</fullName>
    </submittedName>
</protein>